<dbReference type="AlphaFoldDB" id="A0A368UC32"/>
<proteinExistence type="predicted"/>
<dbReference type="EMBL" id="NETH01000040">
    <property type="protein sequence ID" value="RCW16528.1"/>
    <property type="molecule type" value="Genomic_DNA"/>
</dbReference>
<keyword evidence="1" id="KW-0472">Membrane</keyword>
<evidence type="ECO:0000256" key="1">
    <source>
        <dbReference type="SAM" id="Phobius"/>
    </source>
</evidence>
<evidence type="ECO:0000313" key="2">
    <source>
        <dbReference type="EMBL" id="RCW16528.1"/>
    </source>
</evidence>
<reference evidence="2 3" key="1">
    <citation type="journal article" date="2018" name="Sci. Rep.">
        <title>Network-guided genomic and metagenomic analysis of the faecal microbiota of the critically endangered kakapo.</title>
        <authorList>
            <person name="Waite D.W."/>
            <person name="Dsouza M."/>
            <person name="Sekiguchi Y."/>
            <person name="Hugenholtz P."/>
            <person name="Taylor M.W."/>
        </authorList>
    </citation>
    <scope>NUCLEOTIDE SEQUENCE [LARGE SCALE GENOMIC DNA]</scope>
    <source>
        <strain evidence="2 3">BI02</strain>
    </source>
</reference>
<comment type="caution">
    <text evidence="2">The sequence shown here is derived from an EMBL/GenBank/DDBJ whole genome shotgun (WGS) entry which is preliminary data.</text>
</comment>
<gene>
    <name evidence="2" type="ORF">CAC02_08100</name>
</gene>
<feature type="transmembrane region" description="Helical" evidence="1">
    <location>
        <begin position="44"/>
        <end position="59"/>
    </location>
</feature>
<keyword evidence="1" id="KW-0812">Transmembrane</keyword>
<name>A0A368UC32_9STRE</name>
<dbReference type="Proteomes" id="UP000253215">
    <property type="component" value="Unassembled WGS sequence"/>
</dbReference>
<accession>A0A368UC32</accession>
<sequence length="61" mass="7333">MGYINYSKEPRSNIQYKKYYKDQKIASYSIFILLFYYIKTIKQISANGFIFATIIIFLMKV</sequence>
<organism evidence="2 3">
    <name type="scientific">Streptococcus gallolyticus</name>
    <dbReference type="NCBI Taxonomy" id="315405"/>
    <lineage>
        <taxon>Bacteria</taxon>
        <taxon>Bacillati</taxon>
        <taxon>Bacillota</taxon>
        <taxon>Bacilli</taxon>
        <taxon>Lactobacillales</taxon>
        <taxon>Streptococcaceae</taxon>
        <taxon>Streptococcus</taxon>
    </lineage>
</organism>
<protein>
    <submittedName>
        <fullName evidence="2">Uncharacterized protein</fullName>
    </submittedName>
</protein>
<evidence type="ECO:0000313" key="3">
    <source>
        <dbReference type="Proteomes" id="UP000253215"/>
    </source>
</evidence>
<keyword evidence="1" id="KW-1133">Transmembrane helix</keyword>